<feature type="transmembrane region" description="Helical" evidence="2">
    <location>
        <begin position="43"/>
        <end position="61"/>
    </location>
</feature>
<dbReference type="AlphaFoldDB" id="A0ABD6FAZ8"/>
<feature type="transmembrane region" description="Helical" evidence="2">
    <location>
        <begin position="81"/>
        <end position="104"/>
    </location>
</feature>
<comment type="caution">
    <text evidence="3">The sequence shown here is derived from an EMBL/GenBank/DDBJ whole genome shotgun (WGS) entry which is preliminary data.</text>
</comment>
<sequence>MARWTQTWLSGAGLDEEQGKWPGEKLGLPEDGVGSVASGGQRLVAFLADLFAAAMITTLFIRPEFADLEVMSRFNWASVGVWVVLTVPSSAFLGITPGMGLLGIRVARLDGATMVGLPRAAVRCLLTALLIPPALRNFDGQGLHDRATGTVVVRMRA</sequence>
<reference evidence="3 4" key="1">
    <citation type="journal article" date="2021" name="BMC Genomics">
        <title>Genome-resolved metagenome and metatranscriptome analyses of thermophilic composting reveal key bacterial players and their metabolic interactions.</title>
        <authorList>
            <person name="Braga L.P.P."/>
            <person name="Pereira R.V."/>
            <person name="Martins L.F."/>
            <person name="Moura L.M.S."/>
            <person name="Sanchez F.B."/>
            <person name="Patane J.S.L."/>
            <person name="da Silva A.M."/>
            <person name="Setubal J.C."/>
        </authorList>
    </citation>
    <scope>NUCLEOTIDE SEQUENCE [LARGE SCALE GENOMIC DNA]</scope>
    <source>
        <strain evidence="3">ZC4RG45</strain>
    </source>
</reference>
<dbReference type="PANTHER" id="PTHR36115">
    <property type="entry name" value="PROLINE-RICH ANTIGEN HOMOLOG-RELATED"/>
    <property type="match status" value="1"/>
</dbReference>
<accession>A0ABD6FAZ8</accession>
<evidence type="ECO:0000313" key="3">
    <source>
        <dbReference type="EMBL" id="MFO7190994.1"/>
    </source>
</evidence>
<protein>
    <submittedName>
        <fullName evidence="3">RDD family protein</fullName>
    </submittedName>
</protein>
<dbReference type="EMBL" id="QGUI02000011">
    <property type="protein sequence ID" value="MFO7190994.1"/>
    <property type="molecule type" value="Genomic_DNA"/>
</dbReference>
<proteinExistence type="predicted"/>
<keyword evidence="2" id="KW-0812">Transmembrane</keyword>
<keyword evidence="2" id="KW-0472">Membrane</keyword>
<organism evidence="3 4">
    <name type="scientific">Thermocrispum agreste</name>
    <dbReference type="NCBI Taxonomy" id="37925"/>
    <lineage>
        <taxon>Bacteria</taxon>
        <taxon>Bacillati</taxon>
        <taxon>Actinomycetota</taxon>
        <taxon>Actinomycetes</taxon>
        <taxon>Pseudonocardiales</taxon>
        <taxon>Pseudonocardiaceae</taxon>
        <taxon>Thermocrispum</taxon>
    </lineage>
</organism>
<dbReference type="PANTHER" id="PTHR36115:SF6">
    <property type="entry name" value="PROLINE-RICH ANTIGEN HOMOLOG"/>
    <property type="match status" value="1"/>
</dbReference>
<evidence type="ECO:0000256" key="2">
    <source>
        <dbReference type="SAM" id="Phobius"/>
    </source>
</evidence>
<evidence type="ECO:0000313" key="4">
    <source>
        <dbReference type="Proteomes" id="UP000249324"/>
    </source>
</evidence>
<evidence type="ECO:0000256" key="1">
    <source>
        <dbReference type="SAM" id="MobiDB-lite"/>
    </source>
</evidence>
<dbReference type="Proteomes" id="UP000249324">
    <property type="component" value="Unassembled WGS sequence"/>
</dbReference>
<dbReference type="InterPro" id="IPR051791">
    <property type="entry name" value="Pra-immunoreactive"/>
</dbReference>
<keyword evidence="2" id="KW-1133">Transmembrane helix</keyword>
<name>A0ABD6FAZ8_9PSEU</name>
<gene>
    <name evidence="3" type="ORF">DIU77_001965</name>
</gene>
<feature type="region of interest" description="Disordered" evidence="1">
    <location>
        <begin position="1"/>
        <end position="21"/>
    </location>
</feature>